<reference evidence="2" key="1">
    <citation type="journal article" date="2023" name="Mol. Phylogenet. Evol.">
        <title>Genome-scale phylogeny and comparative genomics of the fungal order Sordariales.</title>
        <authorList>
            <person name="Hensen N."/>
            <person name="Bonometti L."/>
            <person name="Westerberg I."/>
            <person name="Brannstrom I.O."/>
            <person name="Guillou S."/>
            <person name="Cros-Aarteil S."/>
            <person name="Calhoun S."/>
            <person name="Haridas S."/>
            <person name="Kuo A."/>
            <person name="Mondo S."/>
            <person name="Pangilinan J."/>
            <person name="Riley R."/>
            <person name="LaButti K."/>
            <person name="Andreopoulos B."/>
            <person name="Lipzen A."/>
            <person name="Chen C."/>
            <person name="Yan M."/>
            <person name="Daum C."/>
            <person name="Ng V."/>
            <person name="Clum A."/>
            <person name="Steindorff A."/>
            <person name="Ohm R.A."/>
            <person name="Martin F."/>
            <person name="Silar P."/>
            <person name="Natvig D.O."/>
            <person name="Lalanne C."/>
            <person name="Gautier V."/>
            <person name="Ament-Velasquez S.L."/>
            <person name="Kruys A."/>
            <person name="Hutchinson M.I."/>
            <person name="Powell A.J."/>
            <person name="Barry K."/>
            <person name="Miller A.N."/>
            <person name="Grigoriev I.V."/>
            <person name="Debuchy R."/>
            <person name="Gladieux P."/>
            <person name="Hiltunen Thoren M."/>
            <person name="Johannesson H."/>
        </authorList>
    </citation>
    <scope>NUCLEOTIDE SEQUENCE</scope>
    <source>
        <strain evidence="2">PSN324</strain>
    </source>
</reference>
<accession>A0AAV9HA43</accession>
<dbReference type="AlphaFoldDB" id="A0AAV9HA43"/>
<gene>
    <name evidence="2" type="ORF">QBC42DRAFT_46316</name>
</gene>
<evidence type="ECO:0000313" key="3">
    <source>
        <dbReference type="Proteomes" id="UP001321749"/>
    </source>
</evidence>
<evidence type="ECO:0000313" key="2">
    <source>
        <dbReference type="EMBL" id="KAK4457079.1"/>
    </source>
</evidence>
<reference evidence="2" key="2">
    <citation type="submission" date="2023-06" db="EMBL/GenBank/DDBJ databases">
        <authorList>
            <consortium name="Lawrence Berkeley National Laboratory"/>
            <person name="Mondo S.J."/>
            <person name="Hensen N."/>
            <person name="Bonometti L."/>
            <person name="Westerberg I."/>
            <person name="Brannstrom I.O."/>
            <person name="Guillou S."/>
            <person name="Cros-Aarteil S."/>
            <person name="Calhoun S."/>
            <person name="Haridas S."/>
            <person name="Kuo A."/>
            <person name="Pangilinan J."/>
            <person name="Riley R."/>
            <person name="Labutti K."/>
            <person name="Andreopoulos B."/>
            <person name="Lipzen A."/>
            <person name="Chen C."/>
            <person name="Yanf M."/>
            <person name="Daum C."/>
            <person name="Ng V."/>
            <person name="Clum A."/>
            <person name="Steindorff A."/>
            <person name="Ohm R."/>
            <person name="Martin F."/>
            <person name="Silar P."/>
            <person name="Natvig D."/>
            <person name="Lalanne C."/>
            <person name="Gautier V."/>
            <person name="Ament-Velasquez S.L."/>
            <person name="Kruys A."/>
            <person name="Hutchinson M.I."/>
            <person name="Powell A.J."/>
            <person name="Barry K."/>
            <person name="Miller A.N."/>
            <person name="Grigoriev I.V."/>
            <person name="Debuchy R."/>
            <person name="Gladieux P."/>
            <person name="Thoren M.H."/>
            <person name="Johannesson H."/>
        </authorList>
    </citation>
    <scope>NUCLEOTIDE SEQUENCE</scope>
    <source>
        <strain evidence="2">PSN324</strain>
    </source>
</reference>
<dbReference type="EMBL" id="MU865137">
    <property type="protein sequence ID" value="KAK4457079.1"/>
    <property type="molecule type" value="Genomic_DNA"/>
</dbReference>
<evidence type="ECO:0000256" key="1">
    <source>
        <dbReference type="SAM" id="MobiDB-lite"/>
    </source>
</evidence>
<sequence>MSCIPRTNDSKGIEETKTPKHCAISQDTRTEESELSKGPVEFKFSPFQYIRRIGLAVLCTDSRFAQVREAGVTRRWDKRCRVYPGGAKAQFAHKAARWCLFWFKRRNKNGQSWEGPSRFLHCVYQQSIGLQRNNNAEVPDCLLIDLSIRAGRVAGTMEYVFHAWPLSFGPSSCSHLTNPEAMPPSLHLSGVHACLMAVL</sequence>
<protein>
    <submittedName>
        <fullName evidence="2">Uncharacterized protein</fullName>
    </submittedName>
</protein>
<comment type="caution">
    <text evidence="2">The sequence shown here is derived from an EMBL/GenBank/DDBJ whole genome shotgun (WGS) entry which is preliminary data.</text>
</comment>
<name>A0AAV9HA43_9PEZI</name>
<organism evidence="2 3">
    <name type="scientific">Cladorrhinum samala</name>
    <dbReference type="NCBI Taxonomy" id="585594"/>
    <lineage>
        <taxon>Eukaryota</taxon>
        <taxon>Fungi</taxon>
        <taxon>Dikarya</taxon>
        <taxon>Ascomycota</taxon>
        <taxon>Pezizomycotina</taxon>
        <taxon>Sordariomycetes</taxon>
        <taxon>Sordariomycetidae</taxon>
        <taxon>Sordariales</taxon>
        <taxon>Podosporaceae</taxon>
        <taxon>Cladorrhinum</taxon>
    </lineage>
</organism>
<dbReference type="Proteomes" id="UP001321749">
    <property type="component" value="Unassembled WGS sequence"/>
</dbReference>
<proteinExistence type="predicted"/>
<feature type="compositionally biased region" description="Basic and acidic residues" evidence="1">
    <location>
        <begin position="8"/>
        <end position="18"/>
    </location>
</feature>
<keyword evidence="3" id="KW-1185">Reference proteome</keyword>
<feature type="region of interest" description="Disordered" evidence="1">
    <location>
        <begin position="1"/>
        <end position="32"/>
    </location>
</feature>